<reference evidence="4 5" key="1">
    <citation type="submission" date="2019-07" db="EMBL/GenBank/DDBJ databases">
        <title>Whole genome shotgun sequence of Clostridium butyricum NBRC 3858.</title>
        <authorList>
            <person name="Hosoyama A."/>
            <person name="Uohara A."/>
            <person name="Ohji S."/>
            <person name="Ichikawa N."/>
        </authorList>
    </citation>
    <scope>NUCLEOTIDE SEQUENCE [LARGE SCALE GENOMIC DNA]</scope>
    <source>
        <strain evidence="4 5">NBRC 3858</strain>
    </source>
</reference>
<dbReference type="PROSITE" id="PS51170">
    <property type="entry name" value="CW"/>
    <property type="match status" value="2"/>
</dbReference>
<protein>
    <recommendedName>
        <fullName evidence="6">Cell wall-binding protein</fullName>
    </recommendedName>
</protein>
<proteinExistence type="predicted"/>
<dbReference type="InterPro" id="IPR018337">
    <property type="entry name" value="Cell_wall/Cho-bd_repeat"/>
</dbReference>
<evidence type="ECO:0008006" key="6">
    <source>
        <dbReference type="Google" id="ProtNLM"/>
    </source>
</evidence>
<dbReference type="Gene3D" id="2.10.270.10">
    <property type="entry name" value="Cholin Binding"/>
    <property type="match status" value="1"/>
</dbReference>
<sequence>MVNKKITAFCLAVASIIIILPVSTSAAAQNGWSLENNSWVYYDNGGYKTGWLKDGENWYYMYPDGSMATGWVLVNSDWYFLDQNGAMKYATTVNGYRLGGDGALIKQNEPGRVGYKVIDQLVKLGYFYIDNSEGKNRVQMVKSEGDVTTNYLLNQIVYTTSCDGTTDSSGNDMIIQRCKDDVESNAELLQLLRMVLPNNVDELKAVFDSSEKEFTTTIGGRAISRSTYGGQPLVRIGVLK</sequence>
<feature type="repeat" description="Cell wall-binding" evidence="2">
    <location>
        <begin position="68"/>
        <end position="87"/>
    </location>
</feature>
<gene>
    <name evidence="4" type="ORF">CBU02nite_38870</name>
</gene>
<dbReference type="Proteomes" id="UP000321089">
    <property type="component" value="Unassembled WGS sequence"/>
</dbReference>
<feature type="signal peptide" evidence="3">
    <location>
        <begin position="1"/>
        <end position="26"/>
    </location>
</feature>
<dbReference type="SUPFAM" id="SSF69360">
    <property type="entry name" value="Cell wall binding repeat"/>
    <property type="match status" value="1"/>
</dbReference>
<evidence type="ECO:0000256" key="1">
    <source>
        <dbReference type="ARBA" id="ARBA00022737"/>
    </source>
</evidence>
<name>A0A512TTJ0_CLOBU</name>
<dbReference type="EMBL" id="BKBC01000107">
    <property type="protein sequence ID" value="GEQ23381.1"/>
    <property type="molecule type" value="Genomic_DNA"/>
</dbReference>
<evidence type="ECO:0000313" key="4">
    <source>
        <dbReference type="EMBL" id="GEQ23381.1"/>
    </source>
</evidence>
<evidence type="ECO:0000256" key="2">
    <source>
        <dbReference type="PROSITE-ProRule" id="PRU00591"/>
    </source>
</evidence>
<dbReference type="Pfam" id="PF19127">
    <property type="entry name" value="Choline_bind_3"/>
    <property type="match status" value="1"/>
</dbReference>
<keyword evidence="3" id="KW-0732">Signal</keyword>
<feature type="chain" id="PRO_5038357277" description="Cell wall-binding protein" evidence="3">
    <location>
        <begin position="27"/>
        <end position="240"/>
    </location>
</feature>
<accession>A0A512TTJ0</accession>
<dbReference type="AlphaFoldDB" id="A0A512TTJ0"/>
<evidence type="ECO:0000313" key="5">
    <source>
        <dbReference type="Proteomes" id="UP000321089"/>
    </source>
</evidence>
<keyword evidence="1" id="KW-0677">Repeat</keyword>
<dbReference type="RefSeq" id="WP_146869354.1">
    <property type="nucleotide sequence ID" value="NZ_BKBC01000107.1"/>
</dbReference>
<organism evidence="4 5">
    <name type="scientific">Clostridium butyricum</name>
    <dbReference type="NCBI Taxonomy" id="1492"/>
    <lineage>
        <taxon>Bacteria</taxon>
        <taxon>Bacillati</taxon>
        <taxon>Bacillota</taxon>
        <taxon>Clostridia</taxon>
        <taxon>Eubacteriales</taxon>
        <taxon>Clostridiaceae</taxon>
        <taxon>Clostridium</taxon>
    </lineage>
</organism>
<feature type="repeat" description="Cell wall-binding" evidence="2">
    <location>
        <begin position="48"/>
        <end position="67"/>
    </location>
</feature>
<comment type="caution">
    <text evidence="4">The sequence shown here is derived from an EMBL/GenBank/DDBJ whole genome shotgun (WGS) entry which is preliminary data.</text>
</comment>
<evidence type="ECO:0000256" key="3">
    <source>
        <dbReference type="SAM" id="SignalP"/>
    </source>
</evidence>